<dbReference type="Proteomes" id="UP001147747">
    <property type="component" value="Unassembled WGS sequence"/>
</dbReference>
<dbReference type="GeneID" id="81366755"/>
<comment type="caution">
    <text evidence="2">The sequence shown here is derived from an EMBL/GenBank/DDBJ whole genome shotgun (WGS) entry which is preliminary data.</text>
</comment>
<dbReference type="AlphaFoldDB" id="A0A9W9W4L9"/>
<sequence length="100" mass="10464">MSKFPVSIGNTSTLVTNQGPWISWILVLNLPLGHDRGGVIRRSPPICEPAAPGDQTRFPVLRSGRGSLCMTSASTMIGPDRSSLPPPGSGAEGEIRALAV</sequence>
<name>A0A9W9W4L9_9EURO</name>
<gene>
    <name evidence="2" type="ORF">N7509_003138</name>
</gene>
<protein>
    <submittedName>
        <fullName evidence="2">Uncharacterized protein</fullName>
    </submittedName>
</protein>
<keyword evidence="3" id="KW-1185">Reference proteome</keyword>
<evidence type="ECO:0000313" key="3">
    <source>
        <dbReference type="Proteomes" id="UP001147747"/>
    </source>
</evidence>
<proteinExistence type="predicted"/>
<evidence type="ECO:0000313" key="2">
    <source>
        <dbReference type="EMBL" id="KAJ5403267.1"/>
    </source>
</evidence>
<dbReference type="RefSeq" id="XP_056490509.1">
    <property type="nucleotide sequence ID" value="XM_056627775.1"/>
</dbReference>
<dbReference type="EMBL" id="JAPZBU010000005">
    <property type="protein sequence ID" value="KAJ5403267.1"/>
    <property type="molecule type" value="Genomic_DNA"/>
</dbReference>
<evidence type="ECO:0000256" key="1">
    <source>
        <dbReference type="SAM" id="MobiDB-lite"/>
    </source>
</evidence>
<accession>A0A9W9W4L9</accession>
<organism evidence="2 3">
    <name type="scientific">Penicillium cosmopolitanum</name>
    <dbReference type="NCBI Taxonomy" id="1131564"/>
    <lineage>
        <taxon>Eukaryota</taxon>
        <taxon>Fungi</taxon>
        <taxon>Dikarya</taxon>
        <taxon>Ascomycota</taxon>
        <taxon>Pezizomycotina</taxon>
        <taxon>Eurotiomycetes</taxon>
        <taxon>Eurotiomycetidae</taxon>
        <taxon>Eurotiales</taxon>
        <taxon>Aspergillaceae</taxon>
        <taxon>Penicillium</taxon>
    </lineage>
</organism>
<feature type="region of interest" description="Disordered" evidence="1">
    <location>
        <begin position="72"/>
        <end position="100"/>
    </location>
</feature>
<reference evidence="2" key="2">
    <citation type="journal article" date="2023" name="IMA Fungus">
        <title>Comparative genomic study of the Penicillium genus elucidates a diverse pangenome and 15 lateral gene transfer events.</title>
        <authorList>
            <person name="Petersen C."/>
            <person name="Sorensen T."/>
            <person name="Nielsen M.R."/>
            <person name="Sondergaard T.E."/>
            <person name="Sorensen J.L."/>
            <person name="Fitzpatrick D.A."/>
            <person name="Frisvad J.C."/>
            <person name="Nielsen K.L."/>
        </authorList>
    </citation>
    <scope>NUCLEOTIDE SEQUENCE</scope>
    <source>
        <strain evidence="2">IBT 29677</strain>
    </source>
</reference>
<reference evidence="2" key="1">
    <citation type="submission" date="2022-12" db="EMBL/GenBank/DDBJ databases">
        <authorList>
            <person name="Petersen C."/>
        </authorList>
    </citation>
    <scope>NUCLEOTIDE SEQUENCE</scope>
    <source>
        <strain evidence="2">IBT 29677</strain>
    </source>
</reference>